<keyword evidence="7" id="KW-0342">GTP-binding</keyword>
<evidence type="ECO:0000256" key="1">
    <source>
        <dbReference type="ARBA" id="ARBA00022692"/>
    </source>
</evidence>
<comment type="caution">
    <text evidence="11">The sequence shown here is derived from an EMBL/GenBank/DDBJ whole genome shotgun (WGS) entry which is preliminary data.</text>
</comment>
<protein>
    <recommendedName>
        <fullName evidence="10">GB1/RHD3-type G domain-containing protein</fullName>
    </recommendedName>
</protein>
<dbReference type="AlphaFoldDB" id="A0AAV1RKG6"/>
<evidence type="ECO:0000256" key="8">
    <source>
        <dbReference type="ARBA" id="ARBA00023136"/>
    </source>
</evidence>
<feature type="domain" description="GB1/RHD3-type G" evidence="10">
    <location>
        <begin position="36"/>
        <end position="266"/>
    </location>
</feature>
<dbReference type="InterPro" id="IPR046758">
    <property type="entry name" value="Sey1/RHD3-like_3HB"/>
</dbReference>
<dbReference type="GO" id="GO:0003924">
    <property type="term" value="F:GTPase activity"/>
    <property type="evidence" value="ECO:0007669"/>
    <property type="project" value="TreeGrafter"/>
</dbReference>
<accession>A0AAV1RKG6</accession>
<evidence type="ECO:0000256" key="9">
    <source>
        <dbReference type="PROSITE-ProRule" id="PRU01052"/>
    </source>
</evidence>
<dbReference type="InterPro" id="IPR027417">
    <property type="entry name" value="P-loop_NTPase"/>
</dbReference>
<sequence>MERGGCCKIQLIDQDREFNERGLANFMRTTYFLNSGFSYSIVAILGPQGSGKSTLMNHLFGTNFVEMDAYQGRSQTTKGIWIAKSRSDIGTFTIAMDLEGSDSRERGEDDTAFEKQSALFALATADIVLINMWFHDIGREKAANYPLLKTVFQVMMRLFSPRKQTLFFVIRDPSAKTPSSRVVEDLRKDILKIWDGIAKPEPHESAPIGKFFELEFFCLPSYEEKEEQFKEKVAVLKQRISGLVGDKREVNIPASDFSLSVQKDIHASDFSLSVQKKWKDIKENKDLDLPAHTVMVANFRCEQIANEKLKRLASDKFWLALKEDVQRGPVPGLGEKLNDIVRTYISEYEKETVHYDGRVRAAKRQQLKSKAFNVVHVAYATNLGHLRTKILDRFKTTLIDSLNKGKGFAESVSTCEEDCMREFDREYKDAAIREANWDTSKIEEKLRSDVKAHTLSVLTTKLSELEANFKSTNVNHSNEATVAVATIGLVTAAVSTTVAVTMPHVAVGVGLAMGAVKVASDQGDYRPQIPPGLEWLEEHPVESSLWYQICGDGCRQRKGIWIAECSGMETFTIAMDLEGTDSRERGEDDAAFEKQSALLALATANIVWAEVAKPETHTSTPQSEFFNVEFAALSSYEEKEEQFKEQVDQLRLQISNAISPGILPGDGEGVVPASGFCYSMQKIWKTIKENKNLDLPAHKVMVATFRCEEIAKEKLKLFTSDEDWVSMEKEVQDGPVSGFGEKVSSILGFYLLKYDEESIFFDTGVRKEKRQLFELSAFDGSKVSFLVVYRAYGTMLGHLSSRALESFKSRWKQSLSNGKGWAASVHTCTESCMLEFDKGCEDAAIRQASWDSSDVREKLCHEIETYVSSVKSSSLSEMLAKYEAEIRMHVRHRTGIAISKFSDAVGSFDLDGSTIDRKKRCLSEFARNLVERKAREEVGKVLFRMKDR</sequence>
<dbReference type="GO" id="GO:0005525">
    <property type="term" value="F:GTP binding"/>
    <property type="evidence" value="ECO:0007669"/>
    <property type="project" value="UniProtKB-KW"/>
</dbReference>
<keyword evidence="5" id="KW-1133">Transmembrane helix</keyword>
<evidence type="ECO:0000313" key="11">
    <source>
        <dbReference type="EMBL" id="CAK7336941.1"/>
    </source>
</evidence>
<dbReference type="GO" id="GO:0016320">
    <property type="term" value="P:endoplasmic reticulum membrane fusion"/>
    <property type="evidence" value="ECO:0007669"/>
    <property type="project" value="TreeGrafter"/>
</dbReference>
<dbReference type="FunFam" id="3.40.50.300:FF:002271">
    <property type="entry name" value="Protein ROOT HAIR DEFECTIVE 3 homolog"/>
    <property type="match status" value="1"/>
</dbReference>
<dbReference type="CDD" id="cd01851">
    <property type="entry name" value="GBP"/>
    <property type="match status" value="1"/>
</dbReference>
<dbReference type="Proteomes" id="UP001314170">
    <property type="component" value="Unassembled WGS sequence"/>
</dbReference>
<keyword evidence="12" id="KW-1185">Reference proteome</keyword>
<dbReference type="InterPro" id="IPR030386">
    <property type="entry name" value="G_GB1_RHD3_dom"/>
</dbReference>
<comment type="similarity">
    <text evidence="9">Belongs to the TRAFAC class dynamin-like GTPase superfamily. GB1/RHD3 GTPase family.</text>
</comment>
<organism evidence="11 12">
    <name type="scientific">Dovyalis caffra</name>
    <dbReference type="NCBI Taxonomy" id="77055"/>
    <lineage>
        <taxon>Eukaryota</taxon>
        <taxon>Viridiplantae</taxon>
        <taxon>Streptophyta</taxon>
        <taxon>Embryophyta</taxon>
        <taxon>Tracheophyta</taxon>
        <taxon>Spermatophyta</taxon>
        <taxon>Magnoliopsida</taxon>
        <taxon>eudicotyledons</taxon>
        <taxon>Gunneridae</taxon>
        <taxon>Pentapetalae</taxon>
        <taxon>rosids</taxon>
        <taxon>fabids</taxon>
        <taxon>Malpighiales</taxon>
        <taxon>Salicaceae</taxon>
        <taxon>Flacourtieae</taxon>
        <taxon>Dovyalis</taxon>
    </lineage>
</organism>
<dbReference type="InterPro" id="IPR008803">
    <property type="entry name" value="RHD3/Sey1"/>
</dbReference>
<keyword evidence="6" id="KW-0175">Coiled coil</keyword>
<dbReference type="PANTHER" id="PTHR45923">
    <property type="entry name" value="PROTEIN SEY1"/>
    <property type="match status" value="1"/>
</dbReference>
<evidence type="ECO:0000259" key="10">
    <source>
        <dbReference type="PROSITE" id="PS51715"/>
    </source>
</evidence>
<gene>
    <name evidence="11" type="ORF">DCAF_LOCUS11967</name>
</gene>
<keyword evidence="1" id="KW-0812">Transmembrane</keyword>
<dbReference type="Pfam" id="PF05879">
    <property type="entry name" value="RHD3_GTPase"/>
    <property type="match status" value="2"/>
</dbReference>
<dbReference type="GO" id="GO:0005783">
    <property type="term" value="C:endoplasmic reticulum"/>
    <property type="evidence" value="ECO:0007669"/>
    <property type="project" value="TreeGrafter"/>
</dbReference>
<evidence type="ECO:0000313" key="12">
    <source>
        <dbReference type="Proteomes" id="UP001314170"/>
    </source>
</evidence>
<evidence type="ECO:0000256" key="5">
    <source>
        <dbReference type="ARBA" id="ARBA00022989"/>
    </source>
</evidence>
<keyword evidence="8" id="KW-0472">Membrane</keyword>
<name>A0AAV1RKG6_9ROSI</name>
<keyword evidence="4" id="KW-0256">Endoplasmic reticulum</keyword>
<keyword evidence="3" id="KW-0378">Hydrolase</keyword>
<keyword evidence="2" id="KW-0547">Nucleotide-binding</keyword>
<dbReference type="EMBL" id="CAWUPB010001009">
    <property type="protein sequence ID" value="CAK7336941.1"/>
    <property type="molecule type" value="Genomic_DNA"/>
</dbReference>
<dbReference type="Gene3D" id="3.40.50.300">
    <property type="entry name" value="P-loop containing nucleotide triphosphate hydrolases"/>
    <property type="match status" value="1"/>
</dbReference>
<evidence type="ECO:0000256" key="4">
    <source>
        <dbReference type="ARBA" id="ARBA00022824"/>
    </source>
</evidence>
<dbReference type="SUPFAM" id="SSF52540">
    <property type="entry name" value="P-loop containing nucleoside triphosphate hydrolases"/>
    <property type="match status" value="1"/>
</dbReference>
<reference evidence="11 12" key="1">
    <citation type="submission" date="2024-01" db="EMBL/GenBank/DDBJ databases">
        <authorList>
            <person name="Waweru B."/>
        </authorList>
    </citation>
    <scope>NUCLEOTIDE SEQUENCE [LARGE SCALE GENOMIC DNA]</scope>
</reference>
<evidence type="ECO:0000256" key="2">
    <source>
        <dbReference type="ARBA" id="ARBA00022741"/>
    </source>
</evidence>
<proteinExistence type="inferred from homology"/>
<evidence type="ECO:0000256" key="7">
    <source>
        <dbReference type="ARBA" id="ARBA00023134"/>
    </source>
</evidence>
<evidence type="ECO:0000256" key="3">
    <source>
        <dbReference type="ARBA" id="ARBA00022801"/>
    </source>
</evidence>
<evidence type="ECO:0000256" key="6">
    <source>
        <dbReference type="ARBA" id="ARBA00023054"/>
    </source>
</evidence>
<dbReference type="PANTHER" id="PTHR45923:SF20">
    <property type="entry name" value="PROTEIN ROOT HAIR DEFECTIVE 3 HOMOLOG 2"/>
    <property type="match status" value="1"/>
</dbReference>
<dbReference type="Pfam" id="PF20428">
    <property type="entry name" value="Sey1_3HB"/>
    <property type="match status" value="2"/>
</dbReference>
<dbReference type="PROSITE" id="PS51715">
    <property type="entry name" value="G_GB1_RHD3"/>
    <property type="match status" value="1"/>
</dbReference>